<sequence length="103" mass="12085">MRKYTAYRPGEERFDGQLYRTMVRAERRARENPRVNMPPSQPPAPEVQEVKPETSPVICPLRQVMNIYRELEAEKERAKLDKARQRLASKARIAELYLSNKKG</sequence>
<feature type="coiled-coil region" evidence="1">
    <location>
        <begin position="61"/>
        <end position="93"/>
    </location>
</feature>
<feature type="region of interest" description="Disordered" evidence="2">
    <location>
        <begin position="28"/>
        <end position="53"/>
    </location>
</feature>
<reference evidence="3" key="1">
    <citation type="submission" date="2018-07" db="EMBL/GenBank/DDBJ databases">
        <authorList>
            <person name="Ashton P.M."/>
            <person name="Dallman T."/>
            <person name="Nair S."/>
            <person name="De Pinna E."/>
            <person name="Peters T."/>
            <person name="Grant K."/>
        </authorList>
    </citation>
    <scope>NUCLEOTIDE SEQUENCE</scope>
    <source>
        <strain evidence="3">333397</strain>
    </source>
</reference>
<evidence type="ECO:0000256" key="2">
    <source>
        <dbReference type="SAM" id="MobiDB-lite"/>
    </source>
</evidence>
<protein>
    <submittedName>
        <fullName evidence="3">Uncharacterized protein</fullName>
    </submittedName>
</protein>
<accession>A0A636GB51</accession>
<gene>
    <name evidence="3" type="ORF">CC707_15555</name>
</gene>
<evidence type="ECO:0000313" key="3">
    <source>
        <dbReference type="EMBL" id="EDI0272520.1"/>
    </source>
</evidence>
<dbReference type="EMBL" id="AAMJPF010000020">
    <property type="protein sequence ID" value="EDI0272520.1"/>
    <property type="molecule type" value="Genomic_DNA"/>
</dbReference>
<comment type="caution">
    <text evidence="3">The sequence shown here is derived from an EMBL/GenBank/DDBJ whole genome shotgun (WGS) entry which is preliminary data.</text>
</comment>
<keyword evidence="1" id="KW-0175">Coiled coil</keyword>
<name>A0A636GB51_SALET</name>
<proteinExistence type="predicted"/>
<dbReference type="AlphaFoldDB" id="A0A636GB51"/>
<organism evidence="3">
    <name type="scientific">Salmonella enterica subsp. enterica serovar Panama</name>
    <dbReference type="NCBI Taxonomy" id="29472"/>
    <lineage>
        <taxon>Bacteria</taxon>
        <taxon>Pseudomonadati</taxon>
        <taxon>Pseudomonadota</taxon>
        <taxon>Gammaproteobacteria</taxon>
        <taxon>Enterobacterales</taxon>
        <taxon>Enterobacteriaceae</taxon>
        <taxon>Salmonella</taxon>
    </lineage>
</organism>
<evidence type="ECO:0000256" key="1">
    <source>
        <dbReference type="SAM" id="Coils"/>
    </source>
</evidence>